<comment type="caution">
    <text evidence="1">The sequence shown here is derived from an EMBL/GenBank/DDBJ whole genome shotgun (WGS) entry which is preliminary data.</text>
</comment>
<accession>A0A6A4KAY2</accession>
<gene>
    <name evidence="1" type="ORF">GE061_005677</name>
</gene>
<dbReference type="Proteomes" id="UP000466442">
    <property type="component" value="Unassembled WGS sequence"/>
</dbReference>
<proteinExistence type="predicted"/>
<protein>
    <submittedName>
        <fullName evidence="1">Uncharacterized protein</fullName>
    </submittedName>
</protein>
<dbReference type="AlphaFoldDB" id="A0A6A4KAY2"/>
<evidence type="ECO:0000313" key="1">
    <source>
        <dbReference type="EMBL" id="KAF6201230.1"/>
    </source>
</evidence>
<reference evidence="1" key="1">
    <citation type="journal article" date="2021" name="Mol. Ecol. Resour.">
        <title>Apolygus lucorum genome provides insights into omnivorousness and mesophyll feeding.</title>
        <authorList>
            <person name="Liu Y."/>
            <person name="Liu H."/>
            <person name="Wang H."/>
            <person name="Huang T."/>
            <person name="Liu B."/>
            <person name="Yang B."/>
            <person name="Yin L."/>
            <person name="Li B."/>
            <person name="Zhang Y."/>
            <person name="Zhang S."/>
            <person name="Jiang F."/>
            <person name="Zhang X."/>
            <person name="Ren Y."/>
            <person name="Wang B."/>
            <person name="Wang S."/>
            <person name="Lu Y."/>
            <person name="Wu K."/>
            <person name="Fan W."/>
            <person name="Wang G."/>
        </authorList>
    </citation>
    <scope>NUCLEOTIDE SEQUENCE</scope>
    <source>
        <strain evidence="1">12Hb</strain>
    </source>
</reference>
<keyword evidence="2" id="KW-1185">Reference proteome</keyword>
<name>A0A6A4KAY2_APOLU</name>
<sequence length="96" mass="9918">MRTFSLVCFVMVSMGFAYSAPALPSNLDVLSLILKPNLPVPLQGLPSLPSPPLPGIPAIPSLGAAPLALPQLPGAQLSQVNGLITYLSLLKAFGLL</sequence>
<evidence type="ECO:0000313" key="2">
    <source>
        <dbReference type="Proteomes" id="UP000466442"/>
    </source>
</evidence>
<organism evidence="1 2">
    <name type="scientific">Apolygus lucorum</name>
    <name type="common">Small green plant bug</name>
    <name type="synonym">Lygocoris lucorum</name>
    <dbReference type="NCBI Taxonomy" id="248454"/>
    <lineage>
        <taxon>Eukaryota</taxon>
        <taxon>Metazoa</taxon>
        <taxon>Ecdysozoa</taxon>
        <taxon>Arthropoda</taxon>
        <taxon>Hexapoda</taxon>
        <taxon>Insecta</taxon>
        <taxon>Pterygota</taxon>
        <taxon>Neoptera</taxon>
        <taxon>Paraneoptera</taxon>
        <taxon>Hemiptera</taxon>
        <taxon>Heteroptera</taxon>
        <taxon>Panheteroptera</taxon>
        <taxon>Cimicomorpha</taxon>
        <taxon>Miridae</taxon>
        <taxon>Mirini</taxon>
        <taxon>Apolygus</taxon>
    </lineage>
</organism>
<dbReference type="EMBL" id="WIXP02000013">
    <property type="protein sequence ID" value="KAF6201230.1"/>
    <property type="molecule type" value="Genomic_DNA"/>
</dbReference>